<dbReference type="AlphaFoldDB" id="A0AAD6N0W3"/>
<evidence type="ECO:0000256" key="1">
    <source>
        <dbReference type="SAM" id="MobiDB-lite"/>
    </source>
</evidence>
<accession>A0AAD6N0W3</accession>
<gene>
    <name evidence="2" type="ORF">N7493_000446</name>
</gene>
<protein>
    <submittedName>
        <fullName evidence="2">Uncharacterized protein</fullName>
    </submittedName>
</protein>
<feature type="compositionally biased region" description="Polar residues" evidence="1">
    <location>
        <begin position="30"/>
        <end position="47"/>
    </location>
</feature>
<reference evidence="2" key="2">
    <citation type="submission" date="2023-01" db="EMBL/GenBank/DDBJ databases">
        <authorList>
            <person name="Petersen C."/>
        </authorList>
    </citation>
    <scope>NUCLEOTIDE SEQUENCE</scope>
    <source>
        <strain evidence="2">IBT 17514</strain>
    </source>
</reference>
<keyword evidence="3" id="KW-1185">Reference proteome</keyword>
<sequence>MVAIPNTARGLALPPLDKIADSVGAAAGSPASTNGVGSPRQTSQGITSHRWKVDLEVPVDGRLHPQKVDQFLCAQSLRPSPSTTS</sequence>
<proteinExistence type="predicted"/>
<evidence type="ECO:0000313" key="3">
    <source>
        <dbReference type="Proteomes" id="UP001215712"/>
    </source>
</evidence>
<evidence type="ECO:0000313" key="2">
    <source>
        <dbReference type="EMBL" id="KAJ5740574.1"/>
    </source>
</evidence>
<name>A0AAD6N0W3_9EURO</name>
<dbReference type="EMBL" id="JAQJAN010000001">
    <property type="protein sequence ID" value="KAJ5740574.1"/>
    <property type="molecule type" value="Genomic_DNA"/>
</dbReference>
<organism evidence="2 3">
    <name type="scientific">Penicillium malachiteum</name>
    <dbReference type="NCBI Taxonomy" id="1324776"/>
    <lineage>
        <taxon>Eukaryota</taxon>
        <taxon>Fungi</taxon>
        <taxon>Dikarya</taxon>
        <taxon>Ascomycota</taxon>
        <taxon>Pezizomycotina</taxon>
        <taxon>Eurotiomycetes</taxon>
        <taxon>Eurotiomycetidae</taxon>
        <taxon>Eurotiales</taxon>
        <taxon>Aspergillaceae</taxon>
        <taxon>Penicillium</taxon>
    </lineage>
</organism>
<dbReference type="Proteomes" id="UP001215712">
    <property type="component" value="Unassembled WGS sequence"/>
</dbReference>
<comment type="caution">
    <text evidence="2">The sequence shown here is derived from an EMBL/GenBank/DDBJ whole genome shotgun (WGS) entry which is preliminary data.</text>
</comment>
<feature type="region of interest" description="Disordered" evidence="1">
    <location>
        <begin position="23"/>
        <end position="49"/>
    </location>
</feature>
<reference evidence="2" key="1">
    <citation type="journal article" date="2023" name="IMA Fungus">
        <title>Comparative genomic study of the Penicillium genus elucidates a diverse pangenome and 15 lateral gene transfer events.</title>
        <authorList>
            <person name="Petersen C."/>
            <person name="Sorensen T."/>
            <person name="Nielsen M.R."/>
            <person name="Sondergaard T.E."/>
            <person name="Sorensen J.L."/>
            <person name="Fitzpatrick D.A."/>
            <person name="Frisvad J.C."/>
            <person name="Nielsen K.L."/>
        </authorList>
    </citation>
    <scope>NUCLEOTIDE SEQUENCE</scope>
    <source>
        <strain evidence="2">IBT 17514</strain>
    </source>
</reference>